<gene>
    <name evidence="2" type="ORF">D9Q98_002525</name>
</gene>
<keyword evidence="1" id="KW-0732">Signal</keyword>
<accession>A0A9D4TTE0</accession>
<dbReference type="AlphaFoldDB" id="A0A9D4TTE0"/>
<protein>
    <submittedName>
        <fullName evidence="2">Uncharacterized protein</fullName>
    </submittedName>
</protein>
<proteinExistence type="predicted"/>
<dbReference type="EMBL" id="SIDB01000003">
    <property type="protein sequence ID" value="KAI3434448.1"/>
    <property type="molecule type" value="Genomic_DNA"/>
</dbReference>
<sequence>MRSCCGTILFTTLLALCQGRILLQADQSGAPDMVMMAPAPGPLPEGPLPEGSTNELCGGYCQLDMDCKCPGEVCETTFEYGVPPMGTGTFACRGIGSAYHLLMA</sequence>
<keyword evidence="3" id="KW-1185">Reference proteome</keyword>
<feature type="chain" id="PRO_5038759303" evidence="1">
    <location>
        <begin position="20"/>
        <end position="104"/>
    </location>
</feature>
<dbReference type="Proteomes" id="UP001055712">
    <property type="component" value="Unassembled WGS sequence"/>
</dbReference>
<feature type="signal peptide" evidence="1">
    <location>
        <begin position="1"/>
        <end position="19"/>
    </location>
</feature>
<reference evidence="2" key="2">
    <citation type="submission" date="2020-11" db="EMBL/GenBank/DDBJ databases">
        <authorList>
            <person name="Cecchin M."/>
            <person name="Marcolungo L."/>
            <person name="Rossato M."/>
            <person name="Girolomoni L."/>
            <person name="Cosentino E."/>
            <person name="Cuine S."/>
            <person name="Li-Beisson Y."/>
            <person name="Delledonne M."/>
            <person name="Ballottari M."/>
        </authorList>
    </citation>
    <scope>NUCLEOTIDE SEQUENCE</scope>
    <source>
        <strain evidence="2">211/11P</strain>
        <tissue evidence="2">Whole cell</tissue>
    </source>
</reference>
<reference evidence="2" key="1">
    <citation type="journal article" date="2019" name="Plant J.">
        <title>Chlorella vulgaris genome assembly and annotation reveals the molecular basis for metabolic acclimation to high light conditions.</title>
        <authorList>
            <person name="Cecchin M."/>
            <person name="Marcolungo L."/>
            <person name="Rossato M."/>
            <person name="Girolomoni L."/>
            <person name="Cosentino E."/>
            <person name="Cuine S."/>
            <person name="Li-Beisson Y."/>
            <person name="Delledonne M."/>
            <person name="Ballottari M."/>
        </authorList>
    </citation>
    <scope>NUCLEOTIDE SEQUENCE</scope>
    <source>
        <strain evidence="2">211/11P</strain>
    </source>
</reference>
<evidence type="ECO:0000313" key="2">
    <source>
        <dbReference type="EMBL" id="KAI3434448.1"/>
    </source>
</evidence>
<evidence type="ECO:0000313" key="3">
    <source>
        <dbReference type="Proteomes" id="UP001055712"/>
    </source>
</evidence>
<name>A0A9D4TTE0_CHLVU</name>
<comment type="caution">
    <text evidence="2">The sequence shown here is derived from an EMBL/GenBank/DDBJ whole genome shotgun (WGS) entry which is preliminary data.</text>
</comment>
<organism evidence="2 3">
    <name type="scientific">Chlorella vulgaris</name>
    <name type="common">Green alga</name>
    <dbReference type="NCBI Taxonomy" id="3077"/>
    <lineage>
        <taxon>Eukaryota</taxon>
        <taxon>Viridiplantae</taxon>
        <taxon>Chlorophyta</taxon>
        <taxon>core chlorophytes</taxon>
        <taxon>Trebouxiophyceae</taxon>
        <taxon>Chlorellales</taxon>
        <taxon>Chlorellaceae</taxon>
        <taxon>Chlorella clade</taxon>
        <taxon>Chlorella</taxon>
    </lineage>
</organism>
<evidence type="ECO:0000256" key="1">
    <source>
        <dbReference type="SAM" id="SignalP"/>
    </source>
</evidence>